<reference evidence="1" key="1">
    <citation type="submission" date="2018-02" db="EMBL/GenBank/DDBJ databases">
        <title>Rhizophora mucronata_Transcriptome.</title>
        <authorList>
            <person name="Meera S.P."/>
            <person name="Sreeshan A."/>
            <person name="Augustine A."/>
        </authorList>
    </citation>
    <scope>NUCLEOTIDE SEQUENCE</scope>
    <source>
        <tissue evidence="1">Leaf</tissue>
    </source>
</reference>
<organism evidence="1">
    <name type="scientific">Rhizophora mucronata</name>
    <name type="common">Asiatic mangrove</name>
    <dbReference type="NCBI Taxonomy" id="61149"/>
    <lineage>
        <taxon>Eukaryota</taxon>
        <taxon>Viridiplantae</taxon>
        <taxon>Streptophyta</taxon>
        <taxon>Embryophyta</taxon>
        <taxon>Tracheophyta</taxon>
        <taxon>Spermatophyta</taxon>
        <taxon>Magnoliopsida</taxon>
        <taxon>eudicotyledons</taxon>
        <taxon>Gunneridae</taxon>
        <taxon>Pentapetalae</taxon>
        <taxon>rosids</taxon>
        <taxon>fabids</taxon>
        <taxon>Malpighiales</taxon>
        <taxon>Rhizophoraceae</taxon>
        <taxon>Rhizophora</taxon>
    </lineage>
</organism>
<accession>A0A2P2PG70</accession>
<dbReference type="AlphaFoldDB" id="A0A2P2PG70"/>
<evidence type="ECO:0000313" key="1">
    <source>
        <dbReference type="EMBL" id="MBX53687.1"/>
    </source>
</evidence>
<name>A0A2P2PG70_RHIMU</name>
<protein>
    <submittedName>
        <fullName evidence="1">Uncharacterized protein</fullName>
    </submittedName>
</protein>
<dbReference type="EMBL" id="GGEC01073203">
    <property type="protein sequence ID" value="MBX53687.1"/>
    <property type="molecule type" value="Transcribed_RNA"/>
</dbReference>
<proteinExistence type="predicted"/>
<sequence length="30" mass="3455">MHLTISPHSLKKWYTFGCLASMPMVTLYVV</sequence>